<organism evidence="2 3">
    <name type="scientific">Actinomadura chokoriensis</name>
    <dbReference type="NCBI Taxonomy" id="454156"/>
    <lineage>
        <taxon>Bacteria</taxon>
        <taxon>Bacillati</taxon>
        <taxon>Actinomycetota</taxon>
        <taxon>Actinomycetes</taxon>
        <taxon>Streptosporangiales</taxon>
        <taxon>Thermomonosporaceae</taxon>
        <taxon>Actinomadura</taxon>
    </lineage>
</organism>
<feature type="region of interest" description="Disordered" evidence="1">
    <location>
        <begin position="219"/>
        <end position="260"/>
    </location>
</feature>
<dbReference type="Proteomes" id="UP001569904">
    <property type="component" value="Unassembled WGS sequence"/>
</dbReference>
<dbReference type="Pfam" id="PF06353">
    <property type="entry name" value="DUF1062"/>
    <property type="match status" value="1"/>
</dbReference>
<dbReference type="InterPro" id="IPR009412">
    <property type="entry name" value="DUF1062"/>
</dbReference>
<evidence type="ECO:0000313" key="2">
    <source>
        <dbReference type="EMBL" id="MFA1558660.1"/>
    </source>
</evidence>
<accession>A0ABV4R945</accession>
<keyword evidence="3" id="KW-1185">Reference proteome</keyword>
<sequence>MVAGDAVGSVFRALRQVFREIMSSRPHTVLPWAVRRTRLPLLALRCVACPSGRATIDNGRFRVNANGKLLDVWLLVNCVFCGRTGKLTVHDRVPVRSLPADLLAGYSANSPSLVVDTLLDPLIARRNRFALDWDGCWELHAPPVPEDPWLLQTTVTFDDPVPDPAEPQDETGFLLRPGVVAPVSPSIGARLGRGRTRLCRFCPGQVDANPVGVLGDLGGTAGTGGDRHQAGVKTPAGSTAEPGSGSADHREGLCGWPSRR</sequence>
<comment type="caution">
    <text evidence="2">The sequence shown here is derived from an EMBL/GenBank/DDBJ whole genome shotgun (WGS) entry which is preliminary data.</text>
</comment>
<dbReference type="RefSeq" id="WP_371945678.1">
    <property type="nucleotide sequence ID" value="NZ_JAXCEH010000033.1"/>
</dbReference>
<reference evidence="2 3" key="1">
    <citation type="submission" date="2023-11" db="EMBL/GenBank/DDBJ databases">
        <title>Actinomadura monticuli sp. nov., isolated from volcanic ash.</title>
        <authorList>
            <person name="Lee S.D."/>
            <person name="Yang H."/>
            <person name="Kim I.S."/>
        </authorList>
    </citation>
    <scope>NUCLEOTIDE SEQUENCE [LARGE SCALE GENOMIC DNA]</scope>
    <source>
        <strain evidence="2 3">DSM 45346</strain>
    </source>
</reference>
<evidence type="ECO:0000256" key="1">
    <source>
        <dbReference type="SAM" id="MobiDB-lite"/>
    </source>
</evidence>
<dbReference type="EMBL" id="JAXCEH010000033">
    <property type="protein sequence ID" value="MFA1558660.1"/>
    <property type="molecule type" value="Genomic_DNA"/>
</dbReference>
<evidence type="ECO:0000313" key="3">
    <source>
        <dbReference type="Proteomes" id="UP001569904"/>
    </source>
</evidence>
<gene>
    <name evidence="2" type="ORF">SM436_33630</name>
</gene>
<proteinExistence type="predicted"/>
<protein>
    <submittedName>
        <fullName evidence="2">DUF1062 domain-containing protein</fullName>
    </submittedName>
</protein>
<name>A0ABV4R945_9ACTN</name>